<reference evidence="2" key="2">
    <citation type="submission" date="2020-09" db="EMBL/GenBank/DDBJ databases">
        <authorList>
            <person name="Sun Q."/>
            <person name="Kim S."/>
        </authorList>
    </citation>
    <scope>NUCLEOTIDE SEQUENCE</scope>
    <source>
        <strain evidence="2">KCTC 12711</strain>
    </source>
</reference>
<reference evidence="2" key="1">
    <citation type="journal article" date="2014" name="Int. J. Syst. Evol. Microbiol.">
        <title>Complete genome sequence of Corynebacterium casei LMG S-19264T (=DSM 44701T), isolated from a smear-ripened cheese.</title>
        <authorList>
            <consortium name="US DOE Joint Genome Institute (JGI-PGF)"/>
            <person name="Walter F."/>
            <person name="Albersmeier A."/>
            <person name="Kalinowski J."/>
            <person name="Ruckert C."/>
        </authorList>
    </citation>
    <scope>NUCLEOTIDE SEQUENCE</scope>
    <source>
        <strain evidence="2">KCTC 12711</strain>
    </source>
</reference>
<name>A0A918VKP3_9GAMM</name>
<comment type="caution">
    <text evidence="2">The sequence shown here is derived from an EMBL/GenBank/DDBJ whole genome shotgun (WGS) entry which is preliminary data.</text>
</comment>
<protein>
    <submittedName>
        <fullName evidence="2">Uncharacterized protein</fullName>
    </submittedName>
</protein>
<dbReference type="RefSeq" id="WP_189399502.1">
    <property type="nucleotide sequence ID" value="NZ_BMXA01000002.1"/>
</dbReference>
<accession>A0A918VKP3</accession>
<evidence type="ECO:0000313" key="3">
    <source>
        <dbReference type="Proteomes" id="UP000614811"/>
    </source>
</evidence>
<dbReference type="EMBL" id="BMXA01000002">
    <property type="protein sequence ID" value="GHA06470.1"/>
    <property type="molecule type" value="Genomic_DNA"/>
</dbReference>
<keyword evidence="3" id="KW-1185">Reference proteome</keyword>
<sequence length="139" mass="14916">MSLLSMRKQILQQAELVKQKKTELDHNVSQVKSQTHHLLTSPMALVSSFAAGATAGWFMLRPKPAPTKTEKSQDETKSDAKPASEPHSLVSGMTKELVGIGLSLVAAEATRWLSQSLHKQAPPNAGAPEDKGLSPTNHG</sequence>
<gene>
    <name evidence="2" type="ORF">GCM10008090_15180</name>
</gene>
<evidence type="ECO:0000256" key="1">
    <source>
        <dbReference type="SAM" id="MobiDB-lite"/>
    </source>
</evidence>
<evidence type="ECO:0000313" key="2">
    <source>
        <dbReference type="EMBL" id="GHA06470.1"/>
    </source>
</evidence>
<proteinExistence type="predicted"/>
<feature type="region of interest" description="Disordered" evidence="1">
    <location>
        <begin position="61"/>
        <end position="91"/>
    </location>
</feature>
<dbReference type="Proteomes" id="UP000614811">
    <property type="component" value="Unassembled WGS sequence"/>
</dbReference>
<organism evidence="2 3">
    <name type="scientific">Arenicella chitinivorans</name>
    <dbReference type="NCBI Taxonomy" id="1329800"/>
    <lineage>
        <taxon>Bacteria</taxon>
        <taxon>Pseudomonadati</taxon>
        <taxon>Pseudomonadota</taxon>
        <taxon>Gammaproteobacteria</taxon>
        <taxon>Arenicellales</taxon>
        <taxon>Arenicellaceae</taxon>
        <taxon>Arenicella</taxon>
    </lineage>
</organism>
<feature type="compositionally biased region" description="Basic and acidic residues" evidence="1">
    <location>
        <begin position="68"/>
        <end position="84"/>
    </location>
</feature>
<dbReference type="AlphaFoldDB" id="A0A918VKP3"/>
<feature type="region of interest" description="Disordered" evidence="1">
    <location>
        <begin position="115"/>
        <end position="139"/>
    </location>
</feature>